<feature type="chain" id="PRO_5022926507" description="Ice-binding protein C-terminal domain-containing protein" evidence="1">
    <location>
        <begin position="30"/>
        <end position="231"/>
    </location>
</feature>
<feature type="signal peptide" evidence="1">
    <location>
        <begin position="1"/>
        <end position="29"/>
    </location>
</feature>
<keyword evidence="1" id="KW-0732">Signal</keyword>
<feature type="domain" description="Ice-binding protein C-terminal" evidence="2">
    <location>
        <begin position="207"/>
        <end position="229"/>
    </location>
</feature>
<evidence type="ECO:0000256" key="1">
    <source>
        <dbReference type="SAM" id="SignalP"/>
    </source>
</evidence>
<evidence type="ECO:0000259" key="2">
    <source>
        <dbReference type="Pfam" id="PF07589"/>
    </source>
</evidence>
<evidence type="ECO:0000313" key="3">
    <source>
        <dbReference type="EMBL" id="TWU51209.1"/>
    </source>
</evidence>
<dbReference type="InterPro" id="IPR013424">
    <property type="entry name" value="Ice-binding_C"/>
</dbReference>
<dbReference type="OrthoDB" id="260011at2"/>
<organism evidence="3 4">
    <name type="scientific">Rubripirellula reticaptiva</name>
    <dbReference type="NCBI Taxonomy" id="2528013"/>
    <lineage>
        <taxon>Bacteria</taxon>
        <taxon>Pseudomonadati</taxon>
        <taxon>Planctomycetota</taxon>
        <taxon>Planctomycetia</taxon>
        <taxon>Pirellulales</taxon>
        <taxon>Pirellulaceae</taxon>
        <taxon>Rubripirellula</taxon>
    </lineage>
</organism>
<proteinExistence type="predicted"/>
<reference evidence="3 4" key="1">
    <citation type="submission" date="2019-02" db="EMBL/GenBank/DDBJ databases">
        <title>Deep-cultivation of Planctomycetes and their phenomic and genomic characterization uncovers novel biology.</title>
        <authorList>
            <person name="Wiegand S."/>
            <person name="Jogler M."/>
            <person name="Boedeker C."/>
            <person name="Pinto D."/>
            <person name="Vollmers J."/>
            <person name="Rivas-Marin E."/>
            <person name="Kohn T."/>
            <person name="Peeters S.H."/>
            <person name="Heuer A."/>
            <person name="Rast P."/>
            <person name="Oberbeckmann S."/>
            <person name="Bunk B."/>
            <person name="Jeske O."/>
            <person name="Meyerdierks A."/>
            <person name="Storesund J.E."/>
            <person name="Kallscheuer N."/>
            <person name="Luecker S."/>
            <person name="Lage O.M."/>
            <person name="Pohl T."/>
            <person name="Merkel B.J."/>
            <person name="Hornburger P."/>
            <person name="Mueller R.-W."/>
            <person name="Bruemmer F."/>
            <person name="Labrenz M."/>
            <person name="Spormann A.M."/>
            <person name="Op Den Camp H."/>
            <person name="Overmann J."/>
            <person name="Amann R."/>
            <person name="Jetten M.S.M."/>
            <person name="Mascher T."/>
            <person name="Medema M.H."/>
            <person name="Devos D.P."/>
            <person name="Kaster A.-K."/>
            <person name="Ovreas L."/>
            <person name="Rohde M."/>
            <person name="Galperin M.Y."/>
            <person name="Jogler C."/>
        </authorList>
    </citation>
    <scope>NUCLEOTIDE SEQUENCE [LARGE SCALE GENOMIC DNA]</scope>
    <source>
        <strain evidence="3 4">Poly59</strain>
    </source>
</reference>
<comment type="caution">
    <text evidence="3">The sequence shown here is derived from an EMBL/GenBank/DDBJ whole genome shotgun (WGS) entry which is preliminary data.</text>
</comment>
<sequence length="231" mass="24034" precursor="true">MLSVAKKRAACLLAVALLALTGFSHSADAALVAYSDYAAFVAAATGVQQIETFEGQTAGTALTSIGDISFASDGGETLFVYDTFPTFTISPTNYIGDDFDFEPLDEVQVISISFGAARSAAGLWVQYDSASIANDGVLELIELNDANGTVAAVAPGSGVAVDGDQAFFIGLVDSAGLETITELELYENGTGFISYTFDNVVSYQVVAVPEPSTLMAFAVVGGGFLARRRRS</sequence>
<protein>
    <recommendedName>
        <fullName evidence="2">Ice-binding protein C-terminal domain-containing protein</fullName>
    </recommendedName>
</protein>
<keyword evidence="4" id="KW-1185">Reference proteome</keyword>
<dbReference type="Pfam" id="PF07589">
    <property type="entry name" value="PEP-CTERM"/>
    <property type="match status" value="1"/>
</dbReference>
<dbReference type="NCBIfam" id="TIGR02595">
    <property type="entry name" value="PEP_CTERM"/>
    <property type="match status" value="1"/>
</dbReference>
<dbReference type="Proteomes" id="UP000317977">
    <property type="component" value="Unassembled WGS sequence"/>
</dbReference>
<evidence type="ECO:0000313" key="4">
    <source>
        <dbReference type="Proteomes" id="UP000317977"/>
    </source>
</evidence>
<gene>
    <name evidence="3" type="ORF">Poly59_28000</name>
</gene>
<accession>A0A5C6EUT0</accession>
<name>A0A5C6EUT0_9BACT</name>
<dbReference type="AlphaFoldDB" id="A0A5C6EUT0"/>
<dbReference type="RefSeq" id="WP_146534618.1">
    <property type="nucleotide sequence ID" value="NZ_SJPX01000003.1"/>
</dbReference>
<dbReference type="EMBL" id="SJPX01000003">
    <property type="protein sequence ID" value="TWU51209.1"/>
    <property type="molecule type" value="Genomic_DNA"/>
</dbReference>